<sequence length="244" mass="26601">MRSCPSRGPRKILEVCSRWLLSALPSLAAADISQTGPRSLALSFRERDVWELSWIVPLDIGPGESSPLEPPPAHRSTANWLVDGRNRRVVWGVGRMGHPPLAGYAVPSFVCVQELPVNGINCATGIRTSAPLRHLRKGRIRGGFGVLFQLHLDAISHTTGEVKSTVPVCCKNFSHKGGGVKLHRHVSRITFPVNGFRVLLVVRVLGMGNLVRNEMSARSSAEPPNDLIALPPLTVRRSLPFLIG</sequence>
<protein>
    <recommendedName>
        <fullName evidence="4">Secreted protein</fullName>
    </recommendedName>
</protein>
<feature type="signal peptide" evidence="1">
    <location>
        <begin position="1"/>
        <end position="29"/>
    </location>
</feature>
<proteinExistence type="predicted"/>
<evidence type="ECO:0000256" key="1">
    <source>
        <dbReference type="SAM" id="SignalP"/>
    </source>
</evidence>
<evidence type="ECO:0000313" key="3">
    <source>
        <dbReference type="Proteomes" id="UP001497482"/>
    </source>
</evidence>
<name>A0AAV2MFX0_KNICA</name>
<keyword evidence="1" id="KW-0732">Signal</keyword>
<evidence type="ECO:0000313" key="2">
    <source>
        <dbReference type="EMBL" id="CAL1612235.1"/>
    </source>
</evidence>
<dbReference type="Proteomes" id="UP001497482">
    <property type="component" value="Chromosome 7"/>
</dbReference>
<reference evidence="2 3" key="1">
    <citation type="submission" date="2024-04" db="EMBL/GenBank/DDBJ databases">
        <authorList>
            <person name="Waldvogel A.-M."/>
            <person name="Schoenle A."/>
        </authorList>
    </citation>
    <scope>NUCLEOTIDE SEQUENCE [LARGE SCALE GENOMIC DNA]</scope>
</reference>
<organism evidence="2 3">
    <name type="scientific">Knipowitschia caucasica</name>
    <name type="common">Caucasian dwarf goby</name>
    <name type="synonym">Pomatoschistus caucasicus</name>
    <dbReference type="NCBI Taxonomy" id="637954"/>
    <lineage>
        <taxon>Eukaryota</taxon>
        <taxon>Metazoa</taxon>
        <taxon>Chordata</taxon>
        <taxon>Craniata</taxon>
        <taxon>Vertebrata</taxon>
        <taxon>Euteleostomi</taxon>
        <taxon>Actinopterygii</taxon>
        <taxon>Neopterygii</taxon>
        <taxon>Teleostei</taxon>
        <taxon>Neoteleostei</taxon>
        <taxon>Acanthomorphata</taxon>
        <taxon>Gobiaria</taxon>
        <taxon>Gobiiformes</taxon>
        <taxon>Gobioidei</taxon>
        <taxon>Gobiidae</taxon>
        <taxon>Gobiinae</taxon>
        <taxon>Knipowitschia</taxon>
    </lineage>
</organism>
<accession>A0AAV2MFX0</accession>
<evidence type="ECO:0008006" key="4">
    <source>
        <dbReference type="Google" id="ProtNLM"/>
    </source>
</evidence>
<feature type="chain" id="PRO_5043359976" description="Secreted protein" evidence="1">
    <location>
        <begin position="30"/>
        <end position="244"/>
    </location>
</feature>
<dbReference type="AlphaFoldDB" id="A0AAV2MFX0"/>
<keyword evidence="3" id="KW-1185">Reference proteome</keyword>
<dbReference type="EMBL" id="OZ035829">
    <property type="protein sequence ID" value="CAL1612235.1"/>
    <property type="molecule type" value="Genomic_DNA"/>
</dbReference>
<gene>
    <name evidence="2" type="ORF">KC01_LOCUS38579</name>
</gene>